<dbReference type="EMBL" id="JAODUP010000165">
    <property type="protein sequence ID" value="KAK2158714.1"/>
    <property type="molecule type" value="Genomic_DNA"/>
</dbReference>
<proteinExistence type="predicted"/>
<evidence type="ECO:0000256" key="4">
    <source>
        <dbReference type="ARBA" id="ARBA00022737"/>
    </source>
</evidence>
<dbReference type="PANTHER" id="PTHR10527">
    <property type="entry name" value="IMPORTIN BETA"/>
    <property type="match status" value="1"/>
</dbReference>
<evidence type="ECO:0000313" key="6">
    <source>
        <dbReference type="EMBL" id="KAK2158714.1"/>
    </source>
</evidence>
<protein>
    <submittedName>
        <fullName evidence="6">Uncharacterized protein</fullName>
    </submittedName>
</protein>
<dbReference type="GO" id="GO:0005737">
    <property type="term" value="C:cytoplasm"/>
    <property type="evidence" value="ECO:0007669"/>
    <property type="project" value="UniProtKB-SubCell"/>
</dbReference>
<keyword evidence="2" id="KW-0813">Transport</keyword>
<dbReference type="GO" id="GO:0006606">
    <property type="term" value="P:protein import into nucleus"/>
    <property type="evidence" value="ECO:0007669"/>
    <property type="project" value="InterPro"/>
</dbReference>
<keyword evidence="5" id="KW-0653">Protein transport</keyword>
<accession>A0AAD9JT79</accession>
<evidence type="ECO:0000313" key="7">
    <source>
        <dbReference type="Proteomes" id="UP001208570"/>
    </source>
</evidence>
<evidence type="ECO:0000256" key="3">
    <source>
        <dbReference type="ARBA" id="ARBA00022490"/>
    </source>
</evidence>
<evidence type="ECO:0000256" key="1">
    <source>
        <dbReference type="ARBA" id="ARBA00004496"/>
    </source>
</evidence>
<dbReference type="InterPro" id="IPR016024">
    <property type="entry name" value="ARM-type_fold"/>
</dbReference>
<evidence type="ECO:0000256" key="5">
    <source>
        <dbReference type="ARBA" id="ARBA00022927"/>
    </source>
</evidence>
<dbReference type="InterPro" id="IPR011989">
    <property type="entry name" value="ARM-like"/>
</dbReference>
<evidence type="ECO:0000256" key="2">
    <source>
        <dbReference type="ARBA" id="ARBA00022448"/>
    </source>
</evidence>
<reference evidence="6" key="1">
    <citation type="journal article" date="2023" name="Mol. Biol. Evol.">
        <title>Third-Generation Sequencing Reveals the Adaptive Role of the Epigenome in Three Deep-Sea Polychaetes.</title>
        <authorList>
            <person name="Perez M."/>
            <person name="Aroh O."/>
            <person name="Sun Y."/>
            <person name="Lan Y."/>
            <person name="Juniper S.K."/>
            <person name="Young C.R."/>
            <person name="Angers B."/>
            <person name="Qian P.Y."/>
        </authorList>
    </citation>
    <scope>NUCLEOTIDE SEQUENCE</scope>
    <source>
        <strain evidence="6">P08H-3</strain>
    </source>
</reference>
<name>A0AAD9JT79_9ANNE</name>
<comment type="caution">
    <text evidence="6">The sequence shown here is derived from an EMBL/GenBank/DDBJ whole genome shotgun (WGS) entry which is preliminary data.</text>
</comment>
<keyword evidence="3" id="KW-0963">Cytoplasm</keyword>
<keyword evidence="7" id="KW-1185">Reference proteome</keyword>
<gene>
    <name evidence="6" type="ORF">LSH36_165g05027</name>
</gene>
<dbReference type="Proteomes" id="UP001208570">
    <property type="component" value="Unassembled WGS sequence"/>
</dbReference>
<keyword evidence="4" id="KW-0677">Repeat</keyword>
<sequence>MSVMWKEVSLGLQSQDEEIILKALDKLKQSKKSLTKEQTNKFIPRCVDKLQHHSVAIRAAAMVTITNQLKLENTALGPMADELCRQLSQPNMLDLKAGRDGGELHTELHTNLCTSIIMLQSRYVKKIMPRFKPIGNYLIDCTQEENKQIAAKACEYWAKLPMPPVPHRYMDIWIPVVLTKLQKLIPALINCMIYHPEYREFKQNIIPQTTRLPLEASSYVESMSNVRNYAALGFENLCKIFQTEVIAIFKPFLERYLNSDDWLKVEASILGLGAFTQALGTPRDMKEVYPDIIPLLIEKYSHPEPLVRSITCFTMQHFINLSMKGVKDPLPKIIKGTLALLEDELYETRTMALRSIVAIVAYSEKDLTPYNTKIVDALIRAGTGLKGEALYSYYECVGHLFGRSGDIIEDQKVTALMEPLMNHWRSIDVTKLNEKNLEDTVMICQPLCIIATYSKATFYRYNEAIFEKVASHIKSIIGQSNTLSLNDPATNNHLVAMIDVTSAIFEGQGPEVAELAKKYRFEHLALEVLREGDFQEKTHQSMLALLGHLAAHCFDLIEPHIDDYLDICKAKLRSPSEAVKNNNLWTLAGLAKGCTKKNEKLMRFLDPLAEVIMSAYSDQGQAINATLALTYLGTKWPQDVISIIIRDDVFFVLCTLLQMQFQRDHEKVIIFCNLCEILDNYLKKVPKELWAPFCTAIALCDCKDDTMMKTLQDFLRRLRAAIGNKGWNMVSNQIGPQLAVTLRKKYKLY</sequence>
<organism evidence="6 7">
    <name type="scientific">Paralvinella palmiformis</name>
    <dbReference type="NCBI Taxonomy" id="53620"/>
    <lineage>
        <taxon>Eukaryota</taxon>
        <taxon>Metazoa</taxon>
        <taxon>Spiralia</taxon>
        <taxon>Lophotrochozoa</taxon>
        <taxon>Annelida</taxon>
        <taxon>Polychaeta</taxon>
        <taxon>Sedentaria</taxon>
        <taxon>Canalipalpata</taxon>
        <taxon>Terebellida</taxon>
        <taxon>Terebelliformia</taxon>
        <taxon>Alvinellidae</taxon>
        <taxon>Paralvinella</taxon>
    </lineage>
</organism>
<comment type="subcellular location">
    <subcellularLocation>
        <location evidence="1">Cytoplasm</location>
    </subcellularLocation>
</comment>
<dbReference type="SUPFAM" id="SSF48371">
    <property type="entry name" value="ARM repeat"/>
    <property type="match status" value="1"/>
</dbReference>
<dbReference type="Gene3D" id="1.25.10.10">
    <property type="entry name" value="Leucine-rich Repeat Variant"/>
    <property type="match status" value="1"/>
</dbReference>
<dbReference type="InterPro" id="IPR040122">
    <property type="entry name" value="Importin_beta"/>
</dbReference>
<dbReference type="AlphaFoldDB" id="A0AAD9JT79"/>